<name>A0ACA9QX34_9GLOM</name>
<comment type="caution">
    <text evidence="1">The sequence shown here is derived from an EMBL/GenBank/DDBJ whole genome shotgun (WGS) entry which is preliminary data.</text>
</comment>
<protein>
    <submittedName>
        <fullName evidence="1">17570_t:CDS:1</fullName>
    </submittedName>
</protein>
<gene>
    <name evidence="1" type="ORF">RPERSI_LOCUS16015</name>
</gene>
<dbReference type="EMBL" id="CAJVQC010039138">
    <property type="protein sequence ID" value="CAG8767804.1"/>
    <property type="molecule type" value="Genomic_DNA"/>
</dbReference>
<feature type="non-terminal residue" evidence="1">
    <location>
        <position position="1"/>
    </location>
</feature>
<keyword evidence="2" id="KW-1185">Reference proteome</keyword>
<feature type="non-terminal residue" evidence="1">
    <location>
        <position position="103"/>
    </location>
</feature>
<proteinExistence type="predicted"/>
<evidence type="ECO:0000313" key="2">
    <source>
        <dbReference type="Proteomes" id="UP000789920"/>
    </source>
</evidence>
<sequence length="103" mass="11951">SAIARTHATVNNIYNNNATELYKVFYEYNNNVKAYEYLPLLVKQVFSFTDDEQEAVIESHINSVEKAFYKFLVDNEYIISSKIIEFFTTKQNSQISSNFANAD</sequence>
<evidence type="ECO:0000313" key="1">
    <source>
        <dbReference type="EMBL" id="CAG8767804.1"/>
    </source>
</evidence>
<accession>A0ACA9QX34</accession>
<dbReference type="Proteomes" id="UP000789920">
    <property type="component" value="Unassembled WGS sequence"/>
</dbReference>
<organism evidence="1 2">
    <name type="scientific">Racocetra persica</name>
    <dbReference type="NCBI Taxonomy" id="160502"/>
    <lineage>
        <taxon>Eukaryota</taxon>
        <taxon>Fungi</taxon>
        <taxon>Fungi incertae sedis</taxon>
        <taxon>Mucoromycota</taxon>
        <taxon>Glomeromycotina</taxon>
        <taxon>Glomeromycetes</taxon>
        <taxon>Diversisporales</taxon>
        <taxon>Gigasporaceae</taxon>
        <taxon>Racocetra</taxon>
    </lineage>
</organism>
<reference evidence="1" key="1">
    <citation type="submission" date="2021-06" db="EMBL/GenBank/DDBJ databases">
        <authorList>
            <person name="Kallberg Y."/>
            <person name="Tangrot J."/>
            <person name="Rosling A."/>
        </authorList>
    </citation>
    <scope>NUCLEOTIDE SEQUENCE</scope>
    <source>
        <strain evidence="1">MA461A</strain>
    </source>
</reference>